<dbReference type="InterPro" id="IPR010730">
    <property type="entry name" value="HET"/>
</dbReference>
<organism evidence="2 3">
    <name type="scientific">Botryotinia fuckeliana (strain B05.10)</name>
    <name type="common">Noble rot fungus</name>
    <name type="synonym">Botrytis cinerea</name>
    <dbReference type="NCBI Taxonomy" id="332648"/>
    <lineage>
        <taxon>Eukaryota</taxon>
        <taxon>Fungi</taxon>
        <taxon>Dikarya</taxon>
        <taxon>Ascomycota</taxon>
        <taxon>Pezizomycotina</taxon>
        <taxon>Leotiomycetes</taxon>
        <taxon>Helotiales</taxon>
        <taxon>Sclerotiniaceae</taxon>
        <taxon>Botrytis</taxon>
    </lineage>
</organism>
<dbReference type="Proteomes" id="UP000001798">
    <property type="component" value="Chromosome 6"/>
</dbReference>
<feature type="domain" description="Heterokaryon incompatibility" evidence="1">
    <location>
        <begin position="3"/>
        <end position="119"/>
    </location>
</feature>
<dbReference type="RefSeq" id="XP_024549500.1">
    <property type="nucleotide sequence ID" value="XM_024693714.1"/>
</dbReference>
<dbReference type="PANTHER" id="PTHR33112">
    <property type="entry name" value="DOMAIN PROTEIN, PUTATIVE-RELATED"/>
    <property type="match status" value="1"/>
</dbReference>
<evidence type="ECO:0000259" key="1">
    <source>
        <dbReference type="Pfam" id="PF06985"/>
    </source>
</evidence>
<reference evidence="2 3" key="2">
    <citation type="journal article" date="2012" name="Eukaryot. Cell">
        <title>Genome update of Botrytis cinerea strains B05.10 and T4.</title>
        <authorList>
            <person name="Staats M."/>
            <person name="van Kan J.A."/>
        </authorList>
    </citation>
    <scope>NUCLEOTIDE SEQUENCE [LARGE SCALE GENOMIC DNA]</scope>
    <source>
        <strain evidence="2 3">B05.10</strain>
    </source>
</reference>
<sequence>MEDLPKTFHDAIKVCVGLKIRYIWIDSLCIIQDDKEDWRRESVTMIDVYGSCLLNIAASSSIDGSQGCFFDRQDALRCRISFNLDKKNDAMHDLIPDTKHPLENSSVCPVEGRGWTLQERLLSPRTVHFTREEVFWECHAKFVSESSPFHSDKLDSQRNKEISTRKWKKIIDNYTGRHLTYEADRLIALGGIAAKIQQQKKDEYFAGMWGNNLILQLCWQVCDKKASRRISPQRAPTWSWASVTSRVISDDIHSPFGIRLSKVWKDDKPATEHQFGDMPNVALWLSCPPLLPVQVIMPNTMVFREKFTSDPLFTMDCVEDTILVNINSDRCTLFILQISDGDGLILKRIEGAPGVYERISYVLSFPYRSFDVHDEKNHAEKSAYVPKEKHNFDTDEHVICLV</sequence>
<dbReference type="VEuPathDB" id="FungiDB:Bcin06g07040"/>
<dbReference type="EMBL" id="CP009810">
    <property type="protein sequence ID" value="ATZ51290.1"/>
    <property type="molecule type" value="Genomic_DNA"/>
</dbReference>
<name>A0A384JLA3_BOTFB</name>
<reference evidence="2 3" key="1">
    <citation type="journal article" date="2011" name="PLoS Genet.">
        <title>Genomic analysis of the necrotrophic fungal pathogens Sclerotinia sclerotiorum and Botrytis cinerea.</title>
        <authorList>
            <person name="Amselem J."/>
            <person name="Cuomo C.A."/>
            <person name="van Kan J.A."/>
            <person name="Viaud M."/>
            <person name="Benito E.P."/>
            <person name="Couloux A."/>
            <person name="Coutinho P.M."/>
            <person name="de Vries R.P."/>
            <person name="Dyer P.S."/>
            <person name="Fillinger S."/>
            <person name="Fournier E."/>
            <person name="Gout L."/>
            <person name="Hahn M."/>
            <person name="Kohn L."/>
            <person name="Lapalu N."/>
            <person name="Plummer K.M."/>
            <person name="Pradier J.M."/>
            <person name="Quevillon E."/>
            <person name="Sharon A."/>
            <person name="Simon A."/>
            <person name="ten Have A."/>
            <person name="Tudzynski B."/>
            <person name="Tudzynski P."/>
            <person name="Wincker P."/>
            <person name="Andrew M."/>
            <person name="Anthouard V."/>
            <person name="Beever R.E."/>
            <person name="Beffa R."/>
            <person name="Benoit I."/>
            <person name="Bouzid O."/>
            <person name="Brault B."/>
            <person name="Chen Z."/>
            <person name="Choquer M."/>
            <person name="Collemare J."/>
            <person name="Cotton P."/>
            <person name="Danchin E.G."/>
            <person name="Da Silva C."/>
            <person name="Gautier A."/>
            <person name="Giraud C."/>
            <person name="Giraud T."/>
            <person name="Gonzalez C."/>
            <person name="Grossetete S."/>
            <person name="Guldener U."/>
            <person name="Henrissat B."/>
            <person name="Howlett B.J."/>
            <person name="Kodira C."/>
            <person name="Kretschmer M."/>
            <person name="Lappartient A."/>
            <person name="Leroch M."/>
            <person name="Levis C."/>
            <person name="Mauceli E."/>
            <person name="Neuveglise C."/>
            <person name="Oeser B."/>
            <person name="Pearson M."/>
            <person name="Poulain J."/>
            <person name="Poussereau N."/>
            <person name="Quesneville H."/>
            <person name="Rascle C."/>
            <person name="Schumacher J."/>
            <person name="Segurens B."/>
            <person name="Sexton A."/>
            <person name="Silva E."/>
            <person name="Sirven C."/>
            <person name="Soanes D.M."/>
            <person name="Talbot N.J."/>
            <person name="Templeton M."/>
            <person name="Yandava C."/>
            <person name="Yarden O."/>
            <person name="Zeng Q."/>
            <person name="Rollins J.A."/>
            <person name="Lebrun M.H."/>
            <person name="Dickman M."/>
        </authorList>
    </citation>
    <scope>NUCLEOTIDE SEQUENCE [LARGE SCALE GENOMIC DNA]</scope>
    <source>
        <strain evidence="2 3">B05.10</strain>
    </source>
</reference>
<evidence type="ECO:0000313" key="3">
    <source>
        <dbReference type="Proteomes" id="UP000001798"/>
    </source>
</evidence>
<dbReference type="GeneID" id="36394284"/>
<dbReference type="Pfam" id="PF06985">
    <property type="entry name" value="HET"/>
    <property type="match status" value="1"/>
</dbReference>
<proteinExistence type="predicted"/>
<evidence type="ECO:0000313" key="2">
    <source>
        <dbReference type="EMBL" id="ATZ51290.1"/>
    </source>
</evidence>
<reference evidence="2 3" key="3">
    <citation type="journal article" date="2017" name="Mol. Plant Pathol.">
        <title>A gapless genome sequence of the fungus Botrytis cinerea.</title>
        <authorList>
            <person name="Van Kan J.A."/>
            <person name="Stassen J.H."/>
            <person name="Mosbach A."/>
            <person name="Van Der Lee T.A."/>
            <person name="Faino L."/>
            <person name="Farmer A.D."/>
            <person name="Papasotiriou D.G."/>
            <person name="Zhou S."/>
            <person name="Seidl M.F."/>
            <person name="Cottam E."/>
            <person name="Edel D."/>
            <person name="Hahn M."/>
            <person name="Schwartz D.C."/>
            <person name="Dietrich R.A."/>
            <person name="Widdison S."/>
            <person name="Scalliet G."/>
        </authorList>
    </citation>
    <scope>NUCLEOTIDE SEQUENCE [LARGE SCALE GENOMIC DNA]</scope>
    <source>
        <strain evidence="2 3">B05.10</strain>
    </source>
</reference>
<keyword evidence="3" id="KW-1185">Reference proteome</keyword>
<dbReference type="PANTHER" id="PTHR33112:SF15">
    <property type="entry name" value="HETEROKARYON INCOMPATIBILITY DOMAIN-CONTAINING PROTEIN"/>
    <property type="match status" value="1"/>
</dbReference>
<accession>A0A384JLA3</accession>
<dbReference type="AlphaFoldDB" id="A0A384JLA3"/>
<gene>
    <name evidence="2" type="ORF">BCIN_06g07040</name>
</gene>
<dbReference type="OrthoDB" id="5125733at2759"/>
<protein>
    <recommendedName>
        <fullName evidence="1">Heterokaryon incompatibility domain-containing protein</fullName>
    </recommendedName>
</protein>
<dbReference type="KEGG" id="bfu:BCIN_06g07040"/>